<reference evidence="1 2" key="1">
    <citation type="journal article" date="2019" name="Sci. Rep.">
        <title>A high-quality genome of Eragrostis curvula grass provides insights into Poaceae evolution and supports new strategies to enhance forage quality.</title>
        <authorList>
            <person name="Carballo J."/>
            <person name="Santos B.A.C.M."/>
            <person name="Zappacosta D."/>
            <person name="Garbus I."/>
            <person name="Selva J.P."/>
            <person name="Gallo C.A."/>
            <person name="Diaz A."/>
            <person name="Albertini E."/>
            <person name="Caccamo M."/>
            <person name="Echenique V."/>
        </authorList>
    </citation>
    <scope>NUCLEOTIDE SEQUENCE [LARGE SCALE GENOMIC DNA]</scope>
    <source>
        <strain evidence="2">cv. Victoria</strain>
        <tissue evidence="1">Leaf</tissue>
    </source>
</reference>
<sequence>MALAGCLSLGNRFHSGSCFGCLAASSSSNPLHFSLLQRYKFSAASWVAFLIFVSPSADHVIFDRCEPKLCMS</sequence>
<evidence type="ECO:0000313" key="1">
    <source>
        <dbReference type="EMBL" id="TVU51182.1"/>
    </source>
</evidence>
<gene>
    <name evidence="1" type="ORF">EJB05_02591</name>
</gene>
<name>A0A5J9WQY9_9POAL</name>
<comment type="caution">
    <text evidence="1">The sequence shown here is derived from an EMBL/GenBank/DDBJ whole genome shotgun (WGS) entry which is preliminary data.</text>
</comment>
<dbReference type="Gramene" id="TVU51182">
    <property type="protein sequence ID" value="TVU51182"/>
    <property type="gene ID" value="EJB05_02591"/>
</dbReference>
<dbReference type="AlphaFoldDB" id="A0A5J9WQY9"/>
<accession>A0A5J9WQY9</accession>
<protein>
    <submittedName>
        <fullName evidence="1">Uncharacterized protein</fullName>
    </submittedName>
</protein>
<dbReference type="Proteomes" id="UP000324897">
    <property type="component" value="Chromosome 6"/>
</dbReference>
<keyword evidence="2" id="KW-1185">Reference proteome</keyword>
<organism evidence="1 2">
    <name type="scientific">Eragrostis curvula</name>
    <name type="common">weeping love grass</name>
    <dbReference type="NCBI Taxonomy" id="38414"/>
    <lineage>
        <taxon>Eukaryota</taxon>
        <taxon>Viridiplantae</taxon>
        <taxon>Streptophyta</taxon>
        <taxon>Embryophyta</taxon>
        <taxon>Tracheophyta</taxon>
        <taxon>Spermatophyta</taxon>
        <taxon>Magnoliopsida</taxon>
        <taxon>Liliopsida</taxon>
        <taxon>Poales</taxon>
        <taxon>Poaceae</taxon>
        <taxon>PACMAD clade</taxon>
        <taxon>Chloridoideae</taxon>
        <taxon>Eragrostideae</taxon>
        <taxon>Eragrostidinae</taxon>
        <taxon>Eragrostis</taxon>
    </lineage>
</organism>
<evidence type="ECO:0000313" key="2">
    <source>
        <dbReference type="Proteomes" id="UP000324897"/>
    </source>
</evidence>
<proteinExistence type="predicted"/>
<dbReference type="EMBL" id="RWGY01000002">
    <property type="protein sequence ID" value="TVU51182.1"/>
    <property type="molecule type" value="Genomic_DNA"/>
</dbReference>